<evidence type="ECO:0000313" key="4">
    <source>
        <dbReference type="Proteomes" id="UP000298355"/>
    </source>
</evidence>
<dbReference type="InterPro" id="IPR037523">
    <property type="entry name" value="VOC_core"/>
</dbReference>
<dbReference type="PROSITE" id="PS51819">
    <property type="entry name" value="VOC"/>
    <property type="match status" value="1"/>
</dbReference>
<dbReference type="RefSeq" id="WP_134364551.1">
    <property type="nucleotide sequence ID" value="NZ_SOGJ01000034.1"/>
</dbReference>
<evidence type="ECO:0000256" key="1">
    <source>
        <dbReference type="ARBA" id="ARBA00022723"/>
    </source>
</evidence>
<reference evidence="3 4" key="1">
    <citation type="submission" date="2019-03" db="EMBL/GenBank/DDBJ databases">
        <title>Genomics of glacier-inhabiting Cryobacterium strains.</title>
        <authorList>
            <person name="Liu Q."/>
            <person name="Xin Y.-H."/>
        </authorList>
    </citation>
    <scope>NUCLEOTIDE SEQUENCE [LARGE SCALE GENOMIC DNA]</scope>
    <source>
        <strain evidence="3 4">TMT4-23</strain>
    </source>
</reference>
<name>A0ABY2IWJ1_9MICO</name>
<dbReference type="InterPro" id="IPR051332">
    <property type="entry name" value="Fosfomycin_Res_Enzymes"/>
</dbReference>
<feature type="domain" description="VOC" evidence="2">
    <location>
        <begin position="5"/>
        <end position="128"/>
    </location>
</feature>
<organism evidence="3 4">
    <name type="scientific">Cryobacterium breve</name>
    <dbReference type="NCBI Taxonomy" id="1259258"/>
    <lineage>
        <taxon>Bacteria</taxon>
        <taxon>Bacillati</taxon>
        <taxon>Actinomycetota</taxon>
        <taxon>Actinomycetes</taxon>
        <taxon>Micrococcales</taxon>
        <taxon>Microbacteriaceae</taxon>
        <taxon>Cryobacterium</taxon>
    </lineage>
</organism>
<dbReference type="Gene3D" id="3.10.180.10">
    <property type="entry name" value="2,3-Dihydroxybiphenyl 1,2-Dioxygenase, domain 1"/>
    <property type="match status" value="1"/>
</dbReference>
<evidence type="ECO:0000259" key="2">
    <source>
        <dbReference type="PROSITE" id="PS51819"/>
    </source>
</evidence>
<dbReference type="InterPro" id="IPR004360">
    <property type="entry name" value="Glyas_Fos-R_dOase_dom"/>
</dbReference>
<comment type="caution">
    <text evidence="3">The sequence shown here is derived from an EMBL/GenBank/DDBJ whole genome shotgun (WGS) entry which is preliminary data.</text>
</comment>
<keyword evidence="4" id="KW-1185">Reference proteome</keyword>
<dbReference type="NCBIfam" id="NF008551">
    <property type="entry name" value="PRK11478.1"/>
    <property type="match status" value="1"/>
</dbReference>
<accession>A0ABY2IWJ1</accession>
<dbReference type="SUPFAM" id="SSF54593">
    <property type="entry name" value="Glyoxalase/Bleomycin resistance protein/Dihydroxybiphenyl dioxygenase"/>
    <property type="match status" value="1"/>
</dbReference>
<dbReference type="PANTHER" id="PTHR36113">
    <property type="entry name" value="LYASE, PUTATIVE-RELATED-RELATED"/>
    <property type="match status" value="1"/>
</dbReference>
<keyword evidence="1" id="KW-0479">Metal-binding</keyword>
<proteinExistence type="predicted"/>
<dbReference type="PANTHER" id="PTHR36113:SF6">
    <property type="entry name" value="FOSFOMYCIN RESISTANCE PROTEIN FOSX"/>
    <property type="match status" value="1"/>
</dbReference>
<sequence length="143" mass="16059">MLINGVHHIAIIASDYELSKAFYLDVLGCTLEAEHFRVERQSWMGKLALNGHYLIELFSFPDTPPRRSGPEALGLRHLAFEVDDVPAARDELLGKNVECEELRVDPNTHKTMFFFRDPDGLPLEIYQGRALTDPVPGEAVATP</sequence>
<gene>
    <name evidence="3" type="ORF">E3O65_15125</name>
</gene>
<dbReference type="CDD" id="cd08352">
    <property type="entry name" value="VOC_Bs_YwkD_like"/>
    <property type="match status" value="1"/>
</dbReference>
<protein>
    <submittedName>
        <fullName evidence="3">VOC family protein</fullName>
    </submittedName>
</protein>
<evidence type="ECO:0000313" key="3">
    <source>
        <dbReference type="EMBL" id="TFC95377.1"/>
    </source>
</evidence>
<dbReference type="InterPro" id="IPR037478">
    <property type="entry name" value="YwkD-like_dom"/>
</dbReference>
<dbReference type="InterPro" id="IPR029068">
    <property type="entry name" value="Glyas_Bleomycin-R_OHBP_Dase"/>
</dbReference>
<dbReference type="EMBL" id="SOGJ01000034">
    <property type="protein sequence ID" value="TFC95377.1"/>
    <property type="molecule type" value="Genomic_DNA"/>
</dbReference>
<dbReference type="Proteomes" id="UP000298355">
    <property type="component" value="Unassembled WGS sequence"/>
</dbReference>
<dbReference type="Pfam" id="PF00903">
    <property type="entry name" value="Glyoxalase"/>
    <property type="match status" value="1"/>
</dbReference>